<feature type="region of interest" description="Disordered" evidence="1">
    <location>
        <begin position="248"/>
        <end position="268"/>
    </location>
</feature>
<accession>A0A0K0FFY6</accession>
<feature type="region of interest" description="Disordered" evidence="1">
    <location>
        <begin position="32"/>
        <end position="125"/>
    </location>
</feature>
<organism evidence="3 4">
    <name type="scientific">Strongyloides venezuelensis</name>
    <name type="common">Threadworm</name>
    <dbReference type="NCBI Taxonomy" id="75913"/>
    <lineage>
        <taxon>Eukaryota</taxon>
        <taxon>Metazoa</taxon>
        <taxon>Ecdysozoa</taxon>
        <taxon>Nematoda</taxon>
        <taxon>Chromadorea</taxon>
        <taxon>Rhabditida</taxon>
        <taxon>Tylenchina</taxon>
        <taxon>Panagrolaimomorpha</taxon>
        <taxon>Strongyloidoidea</taxon>
        <taxon>Strongyloididae</taxon>
        <taxon>Strongyloides</taxon>
    </lineage>
</organism>
<dbReference type="InterPro" id="IPR021082">
    <property type="entry name" value="Protein_GAPT"/>
</dbReference>
<keyword evidence="2" id="KW-1133">Transmembrane helix</keyword>
<proteinExistence type="predicted"/>
<protein>
    <submittedName>
        <fullName evidence="4">Uncharacterized protein</fullName>
    </submittedName>
</protein>
<dbReference type="GO" id="GO:0016020">
    <property type="term" value="C:membrane"/>
    <property type="evidence" value="ECO:0007669"/>
    <property type="project" value="InterPro"/>
</dbReference>
<feature type="compositionally biased region" description="Basic residues" evidence="1">
    <location>
        <begin position="108"/>
        <end position="120"/>
    </location>
</feature>
<sequence>MGDKEIIIGLIIFLVVFLLICGVGGYYYYKKNSQSKSKKKSSRRKGKSKSRSRSRSKSSSSSRRSRSSKSRSKSPSSDSDKSKKSSKRRTSRSSSRSPSRSSSSSDKGRKKSRSKSKRAVKKIDLQSTVGFPGEIKVDIGAKTGTGAPINDTNVNIVSPPPVIDQGPKKDTPNNLVHAPVDQSIQQKVIVEKPEIPKDILPPTTTLQAPVEIHEPKITQKVAFEVNQPLPEVANDLLKAKTNTHYIPPTTIAPEVTVPSQNNTPEVRKTDEFTRKPKTEEKLERNNNFSGSLLTSNNLTYNTVNIMVNNNTNEDINEVIENAVKAIPDPNLNLSKVPGLPQSRKKNSNYDLESN</sequence>
<evidence type="ECO:0000256" key="1">
    <source>
        <dbReference type="SAM" id="MobiDB-lite"/>
    </source>
</evidence>
<dbReference type="Proteomes" id="UP000035680">
    <property type="component" value="Unassembled WGS sequence"/>
</dbReference>
<keyword evidence="3" id="KW-1185">Reference proteome</keyword>
<feature type="transmembrane region" description="Helical" evidence="2">
    <location>
        <begin position="6"/>
        <end position="29"/>
    </location>
</feature>
<name>A0A0K0FFY6_STRVS</name>
<dbReference type="Pfam" id="PF11770">
    <property type="entry name" value="GAPT"/>
    <property type="match status" value="1"/>
</dbReference>
<feature type="compositionally biased region" description="Basic residues" evidence="1">
    <location>
        <begin position="63"/>
        <end position="72"/>
    </location>
</feature>
<evidence type="ECO:0000313" key="4">
    <source>
        <dbReference type="WBParaSite" id="SVE_0778300.1"/>
    </source>
</evidence>
<dbReference type="WBParaSite" id="SVE_0778300.1">
    <property type="protein sequence ID" value="SVE_0778300.1"/>
    <property type="gene ID" value="SVE_0778300"/>
</dbReference>
<feature type="compositionally biased region" description="Low complexity" evidence="1">
    <location>
        <begin position="92"/>
        <end position="105"/>
    </location>
</feature>
<feature type="compositionally biased region" description="Basic residues" evidence="1">
    <location>
        <begin position="36"/>
        <end position="56"/>
    </location>
</feature>
<keyword evidence="2" id="KW-0472">Membrane</keyword>
<reference evidence="3" key="1">
    <citation type="submission" date="2014-07" db="EMBL/GenBank/DDBJ databases">
        <authorList>
            <person name="Martin A.A"/>
            <person name="De Silva N."/>
        </authorList>
    </citation>
    <scope>NUCLEOTIDE SEQUENCE</scope>
</reference>
<reference evidence="4" key="2">
    <citation type="submission" date="2015-08" db="UniProtKB">
        <authorList>
            <consortium name="WormBaseParasite"/>
        </authorList>
    </citation>
    <scope>IDENTIFICATION</scope>
</reference>
<feature type="region of interest" description="Disordered" evidence="1">
    <location>
        <begin position="334"/>
        <end position="354"/>
    </location>
</feature>
<keyword evidence="2" id="KW-0812">Transmembrane</keyword>
<evidence type="ECO:0000256" key="2">
    <source>
        <dbReference type="SAM" id="Phobius"/>
    </source>
</evidence>
<evidence type="ECO:0000313" key="3">
    <source>
        <dbReference type="Proteomes" id="UP000035680"/>
    </source>
</evidence>
<dbReference type="AlphaFoldDB" id="A0A0K0FFY6"/>